<comment type="caution">
    <text evidence="9">Lacks conserved residue(s) required for the propagation of feature annotation.</text>
</comment>
<keyword evidence="12" id="KW-0547">Nucleotide-binding</keyword>
<accession>A0A420WZH2</accession>
<dbReference type="EC" id="1.3.1.-" evidence="9"/>
<keyword evidence="5 9" id="KW-0819">tRNA processing</keyword>
<dbReference type="InterPro" id="IPR013785">
    <property type="entry name" value="Aldolase_TIM"/>
</dbReference>
<dbReference type="EMBL" id="RBIN01000002">
    <property type="protein sequence ID" value="RKR06758.1"/>
    <property type="molecule type" value="Genomic_DNA"/>
</dbReference>
<keyword evidence="4 9" id="KW-0288">FMN</keyword>
<feature type="binding site" evidence="9 12">
    <location>
        <position position="147"/>
    </location>
    <ligand>
        <name>FMN</name>
        <dbReference type="ChEBI" id="CHEBI:58210"/>
    </ligand>
</feature>
<dbReference type="SUPFAM" id="SSF51395">
    <property type="entry name" value="FMN-linked oxidoreductases"/>
    <property type="match status" value="1"/>
</dbReference>
<dbReference type="GO" id="GO:0050660">
    <property type="term" value="F:flavin adenine dinucleotide binding"/>
    <property type="evidence" value="ECO:0007669"/>
    <property type="project" value="InterPro"/>
</dbReference>
<evidence type="ECO:0000313" key="15">
    <source>
        <dbReference type="Proteomes" id="UP000281975"/>
    </source>
</evidence>
<dbReference type="InterPro" id="IPR042270">
    <property type="entry name" value="DusC_C"/>
</dbReference>
<dbReference type="AlphaFoldDB" id="A0A420WZH2"/>
<proteinExistence type="inferred from homology"/>
<feature type="site" description="Interacts with tRNA; defines subfamily-specific binding signature" evidence="9">
    <location>
        <position position="308"/>
    </location>
</feature>
<keyword evidence="3 9" id="KW-0285">Flavoprotein</keyword>
<comment type="function">
    <text evidence="9">Catalyzes the synthesis of 5,6-dihydrouridine (D), a modified base found in the D-loop of most tRNAs, via the reduction of the C5-C6 double bond in target uridines. Specifically modifies U16 in tRNAs.</text>
</comment>
<dbReference type="Proteomes" id="UP000281975">
    <property type="component" value="Unassembled WGS sequence"/>
</dbReference>
<evidence type="ECO:0000313" key="14">
    <source>
        <dbReference type="EMBL" id="RKR06758.1"/>
    </source>
</evidence>
<feature type="domain" description="DUS-like FMN-binding" evidence="13">
    <location>
        <begin position="12"/>
        <end position="296"/>
    </location>
</feature>
<evidence type="ECO:0000259" key="13">
    <source>
        <dbReference type="Pfam" id="PF01207"/>
    </source>
</evidence>
<keyword evidence="2 9" id="KW-0820">tRNA-binding</keyword>
<evidence type="ECO:0000256" key="8">
    <source>
        <dbReference type="ARBA" id="ARBA00023002"/>
    </source>
</evidence>
<reference evidence="14 15" key="1">
    <citation type="submission" date="2018-10" db="EMBL/GenBank/DDBJ databases">
        <title>Genomic Encyclopedia of Type Strains, Phase IV (KMG-IV): sequencing the most valuable type-strain genomes for metagenomic binning, comparative biology and taxonomic classification.</title>
        <authorList>
            <person name="Goeker M."/>
        </authorList>
    </citation>
    <scope>NUCLEOTIDE SEQUENCE [LARGE SCALE GENOMIC DNA]</scope>
    <source>
        <strain evidence="14 15">DSM 23229</strain>
    </source>
</reference>
<dbReference type="GO" id="GO:0102262">
    <property type="term" value="F:tRNA-dihydrouridine16 synthase activity"/>
    <property type="evidence" value="ECO:0007669"/>
    <property type="project" value="RHEA"/>
</dbReference>
<evidence type="ECO:0000256" key="6">
    <source>
        <dbReference type="ARBA" id="ARBA00022857"/>
    </source>
</evidence>
<dbReference type="HAMAP" id="MF_02043">
    <property type="entry name" value="DusC_subfam"/>
    <property type="match status" value="1"/>
</dbReference>
<dbReference type="CDD" id="cd02801">
    <property type="entry name" value="DUS_like_FMN"/>
    <property type="match status" value="1"/>
</dbReference>
<feature type="binding site" evidence="9">
    <location>
        <begin position="207"/>
        <end position="209"/>
    </location>
    <ligand>
        <name>FMN</name>
        <dbReference type="ChEBI" id="CHEBI:58210"/>
    </ligand>
</feature>
<sequence>MSSTSAVGRIGLAPMEGVIDVITRDLLTARGGFDWVVTEFVRVTDTRLPPRVFHRLCPELAAGAATPSGTPVHLQLLGSNPEKLGDNARHAAELGAPCIDMNFGCPAKTVNRHDGGASLLQTPRRVEAAVAGVHRALEGSGIPVTAKLRLGFEDKRLAVDCARAAEAGGAASLVVHARTRREGYRPPAHWRWVRRIRQRVGIDTVVNGDIWTLEEYQRARAISGCRHVMLGRAALADPLLAARIHHWQATGEVLPATRWQDRCAILEEYARRAGRAVPDKVVVSLLKQWLNIMRQHDREAGERFVELRRIRELTPFLTALGAPLVAQAEDTPPPRQPA</sequence>
<evidence type="ECO:0000256" key="4">
    <source>
        <dbReference type="ARBA" id="ARBA00022643"/>
    </source>
</evidence>
<dbReference type="GO" id="GO:0000049">
    <property type="term" value="F:tRNA binding"/>
    <property type="evidence" value="ECO:0007669"/>
    <property type="project" value="UniProtKB-UniRule"/>
</dbReference>
<comment type="catalytic activity">
    <reaction evidence="9">
        <text>5,6-dihydrouridine(16) in tRNA + NADP(+) = uridine(16) in tRNA + NADPH + H(+)</text>
        <dbReference type="Rhea" id="RHEA:53376"/>
        <dbReference type="Rhea" id="RHEA-COMP:13543"/>
        <dbReference type="Rhea" id="RHEA-COMP:13544"/>
        <dbReference type="ChEBI" id="CHEBI:15378"/>
        <dbReference type="ChEBI" id="CHEBI:57783"/>
        <dbReference type="ChEBI" id="CHEBI:58349"/>
        <dbReference type="ChEBI" id="CHEBI:65315"/>
        <dbReference type="ChEBI" id="CHEBI:74443"/>
    </reaction>
</comment>
<comment type="cofactor">
    <cofactor evidence="1 9 10 12">
        <name>FMN</name>
        <dbReference type="ChEBI" id="CHEBI:58210"/>
    </cofactor>
</comment>
<organism evidence="14 15">
    <name type="scientific">Kushneria sinocarnis</name>
    <dbReference type="NCBI Taxonomy" id="595502"/>
    <lineage>
        <taxon>Bacteria</taxon>
        <taxon>Pseudomonadati</taxon>
        <taxon>Pseudomonadota</taxon>
        <taxon>Gammaproteobacteria</taxon>
        <taxon>Oceanospirillales</taxon>
        <taxon>Halomonadaceae</taxon>
        <taxon>Kushneria</taxon>
    </lineage>
</organism>
<keyword evidence="6 9" id="KW-0521">NADP</keyword>
<feature type="site" description="Interacts with tRNA" evidence="9">
    <location>
        <position position="184"/>
    </location>
</feature>
<feature type="binding site" evidence="9 12">
    <location>
        <position position="75"/>
    </location>
    <ligand>
        <name>FMN</name>
        <dbReference type="ChEBI" id="CHEBI:58210"/>
    </ligand>
</feature>
<keyword evidence="15" id="KW-1185">Reference proteome</keyword>
<dbReference type="InterPro" id="IPR032886">
    <property type="entry name" value="DusC"/>
</dbReference>
<keyword evidence="8 9" id="KW-0560">Oxidoreductase</keyword>
<dbReference type="InterPro" id="IPR035587">
    <property type="entry name" value="DUS-like_FMN-bd"/>
</dbReference>
<feature type="binding site" evidence="12">
    <location>
        <position position="176"/>
    </location>
    <ligand>
        <name>FMN</name>
        <dbReference type="ChEBI" id="CHEBI:58210"/>
    </ligand>
</feature>
<dbReference type="InterPro" id="IPR018517">
    <property type="entry name" value="tRNA_hU_synthase_CS"/>
</dbReference>
<comment type="catalytic activity">
    <reaction evidence="9">
        <text>5,6-dihydrouridine(16) in tRNA + NAD(+) = uridine(16) in tRNA + NADH + H(+)</text>
        <dbReference type="Rhea" id="RHEA:53380"/>
        <dbReference type="Rhea" id="RHEA-COMP:13543"/>
        <dbReference type="Rhea" id="RHEA-COMP:13544"/>
        <dbReference type="ChEBI" id="CHEBI:15378"/>
        <dbReference type="ChEBI" id="CHEBI:57540"/>
        <dbReference type="ChEBI" id="CHEBI:57945"/>
        <dbReference type="ChEBI" id="CHEBI:65315"/>
        <dbReference type="ChEBI" id="CHEBI:74443"/>
    </reaction>
</comment>
<protein>
    <recommendedName>
        <fullName evidence="9">tRNA-dihydrouridine(16) synthase</fullName>
        <ecNumber evidence="9">1.3.1.-</ecNumber>
    </recommendedName>
    <alternativeName>
        <fullName evidence="9">U16-specific dihydrouridine synthase</fullName>
        <shortName evidence="9">U16-specific Dus</shortName>
    </alternativeName>
    <alternativeName>
        <fullName evidence="9">tRNA-dihydrouridine synthase C</fullName>
    </alternativeName>
</protein>
<comment type="similarity">
    <text evidence="10">Belongs to the dus family.</text>
</comment>
<dbReference type="GO" id="GO:0010181">
    <property type="term" value="F:FMN binding"/>
    <property type="evidence" value="ECO:0007669"/>
    <property type="project" value="UniProtKB-UniRule"/>
</dbReference>
<name>A0A420WZH2_9GAMM</name>
<dbReference type="Gene3D" id="1.20.225.30">
    <property type="entry name" value="Dihydrouridine synthase, C-terminal recognition domain"/>
    <property type="match status" value="1"/>
</dbReference>
<evidence type="ECO:0000256" key="2">
    <source>
        <dbReference type="ARBA" id="ARBA00022555"/>
    </source>
</evidence>
<dbReference type="Gene3D" id="3.20.20.70">
    <property type="entry name" value="Aldolase class I"/>
    <property type="match status" value="1"/>
</dbReference>
<keyword evidence="7 9" id="KW-0694">RNA-binding</keyword>
<feature type="active site" description="Proton donor" evidence="9 11">
    <location>
        <position position="105"/>
    </location>
</feature>
<evidence type="ECO:0000256" key="1">
    <source>
        <dbReference type="ARBA" id="ARBA00001917"/>
    </source>
</evidence>
<dbReference type="PIRSF" id="PIRSF006621">
    <property type="entry name" value="Dus"/>
    <property type="match status" value="1"/>
</dbReference>
<evidence type="ECO:0000256" key="10">
    <source>
        <dbReference type="PIRNR" id="PIRNR006621"/>
    </source>
</evidence>
<dbReference type="PANTHER" id="PTHR11082:SF26">
    <property type="entry name" value="TRNA-DIHYDROURIDINE(16) SYNTHASE"/>
    <property type="match status" value="1"/>
</dbReference>
<feature type="site" description="Interacts with tRNA" evidence="9">
    <location>
        <position position="102"/>
    </location>
</feature>
<feature type="site" description="Interacts with tRNA; defines subfamily-specific binding signature" evidence="9">
    <location>
        <position position="42"/>
    </location>
</feature>
<comment type="caution">
    <text evidence="14">The sequence shown here is derived from an EMBL/GenBank/DDBJ whole genome shotgun (WGS) entry which is preliminary data.</text>
</comment>
<gene>
    <name evidence="9" type="primary">dusC</name>
    <name evidence="14" type="ORF">C7446_0753</name>
</gene>
<dbReference type="PROSITE" id="PS01136">
    <property type="entry name" value="UPF0034"/>
    <property type="match status" value="1"/>
</dbReference>
<evidence type="ECO:0000256" key="5">
    <source>
        <dbReference type="ARBA" id="ARBA00022694"/>
    </source>
</evidence>
<dbReference type="RefSeq" id="WP_245977654.1">
    <property type="nucleotide sequence ID" value="NZ_RBIN01000002.1"/>
</dbReference>
<evidence type="ECO:0000256" key="9">
    <source>
        <dbReference type="HAMAP-Rule" id="MF_02043"/>
    </source>
</evidence>
<feature type="binding site" evidence="9 12">
    <location>
        <begin position="231"/>
        <end position="232"/>
    </location>
    <ligand>
        <name>FMN</name>
        <dbReference type="ChEBI" id="CHEBI:58210"/>
    </ligand>
</feature>
<evidence type="ECO:0000256" key="7">
    <source>
        <dbReference type="ARBA" id="ARBA00022884"/>
    </source>
</evidence>
<dbReference type="PANTHER" id="PTHR11082">
    <property type="entry name" value="TRNA-DIHYDROURIDINE SYNTHASE"/>
    <property type="match status" value="1"/>
</dbReference>
<comment type="similarity">
    <text evidence="9">Belongs to the Dus family. DusC subfamily.</text>
</comment>
<evidence type="ECO:0000256" key="3">
    <source>
        <dbReference type="ARBA" id="ARBA00022630"/>
    </source>
</evidence>
<dbReference type="InterPro" id="IPR001269">
    <property type="entry name" value="DUS_fam"/>
</dbReference>
<feature type="site" description="Interacts with tRNA; defines subfamily-specific binding signature" evidence="9">
    <location>
        <position position="287"/>
    </location>
</feature>
<dbReference type="Pfam" id="PF01207">
    <property type="entry name" value="Dus"/>
    <property type="match status" value="1"/>
</dbReference>
<evidence type="ECO:0000256" key="11">
    <source>
        <dbReference type="PIRSR" id="PIRSR006621-1"/>
    </source>
</evidence>
<evidence type="ECO:0000256" key="12">
    <source>
        <dbReference type="PIRSR" id="PIRSR006621-2"/>
    </source>
</evidence>